<evidence type="ECO:0000313" key="4">
    <source>
        <dbReference type="EMBL" id="OGY98428.1"/>
    </source>
</evidence>
<feature type="coiled-coil region" evidence="1">
    <location>
        <begin position="70"/>
        <end position="124"/>
    </location>
</feature>
<dbReference type="Gene3D" id="2.60.40.420">
    <property type="entry name" value="Cupredoxins - blue copper proteins"/>
    <property type="match status" value="1"/>
</dbReference>
<sequence length="666" mass="73051">MQKTTFAGGCVAAAVMFSIVLAPAAMAQGSGGVTTAELGVERPGLLPTNPFYFMKEWARGVRRTFTTGAVNKAEYELQVATEKAAELKRLEEVKSDARAIARAAENYAENMQRLTERLKTLSATSENPKVDKLMDSLVERTLVHQQLLGELKAKYGEVKDDIEAVQKTVDEVLKEVPRTIDSAEQFTDRLKEAIDARRESAVKELNAINTLDRLNTNLPNEVQEKLSRLKDDLVLKFQGRVSAAPVSPSALEEFAGDVREKVLVIDEVRERVLDAGLKNSLSQLRDRVLKESEDDKSIGEEDAKRMIQYAEELAQKLAAQIKELGVKAPTSVQQLLERANANIEQAKTFYAAGQFGAAFGQATAAVSAVKNALTQLAVRTQDFEKNILELKQKFDELRAMARKAELSREKHPKIFALFDQAEQAIVSLSTLSSTAPTSEKFVALMRETKALLGTIEAAIREALMPQIPTAKPVQPEPAVVPTVRNFEECAKAGNPVLESFPRQCKTKDGRVFKEETACIQVIQPAKDPQSGACKEFPTPCDVPLGWTAVNACPVPEAVKGPEASGTPGTGTSVVPSTWTISMGDDGFFPSELKVRRGDKVVWTNKGSRDHWPASAIHPTHELYPEFDAKRGIGPSESYSFVFEKAGTWKYHDHLNSGLTGVIVVVE</sequence>
<dbReference type="Pfam" id="PF18915">
    <property type="entry name" value="DUF5667"/>
    <property type="match status" value="1"/>
</dbReference>
<feature type="chain" id="PRO_5009582255" description="DUF5667 domain-containing protein" evidence="2">
    <location>
        <begin position="28"/>
        <end position="666"/>
    </location>
</feature>
<reference evidence="4 5" key="1">
    <citation type="journal article" date="2016" name="Nat. Commun.">
        <title>Thousands of microbial genomes shed light on interconnected biogeochemical processes in an aquifer system.</title>
        <authorList>
            <person name="Anantharaman K."/>
            <person name="Brown C.T."/>
            <person name="Hug L.A."/>
            <person name="Sharon I."/>
            <person name="Castelle C.J."/>
            <person name="Probst A.J."/>
            <person name="Thomas B.C."/>
            <person name="Singh A."/>
            <person name="Wilkins M.J."/>
            <person name="Karaoz U."/>
            <person name="Brodie E.L."/>
            <person name="Williams K.H."/>
            <person name="Hubbard S.S."/>
            <person name="Banfield J.F."/>
        </authorList>
    </citation>
    <scope>NUCLEOTIDE SEQUENCE [LARGE SCALE GENOMIC DNA]</scope>
</reference>
<keyword evidence="1" id="KW-0175">Coiled coil</keyword>
<dbReference type="AlphaFoldDB" id="A0A1G2CAL5"/>
<evidence type="ECO:0000259" key="3">
    <source>
        <dbReference type="Pfam" id="PF18915"/>
    </source>
</evidence>
<feature type="signal peptide" evidence="2">
    <location>
        <begin position="1"/>
        <end position="27"/>
    </location>
</feature>
<protein>
    <recommendedName>
        <fullName evidence="3">DUF5667 domain-containing protein</fullName>
    </recommendedName>
</protein>
<evidence type="ECO:0000313" key="5">
    <source>
        <dbReference type="Proteomes" id="UP000178796"/>
    </source>
</evidence>
<comment type="caution">
    <text evidence="4">The sequence shown here is derived from an EMBL/GenBank/DDBJ whole genome shotgun (WGS) entry which is preliminary data.</text>
</comment>
<accession>A0A1G2CAL5</accession>
<evidence type="ECO:0000256" key="2">
    <source>
        <dbReference type="SAM" id="SignalP"/>
    </source>
</evidence>
<organism evidence="4 5">
    <name type="scientific">Candidatus Liptonbacteria bacterium RIFCSPHIGHO2_12_FULL_60_13</name>
    <dbReference type="NCBI Taxonomy" id="1798648"/>
    <lineage>
        <taxon>Bacteria</taxon>
        <taxon>Candidatus Liptoniibacteriota</taxon>
    </lineage>
</organism>
<proteinExistence type="predicted"/>
<name>A0A1G2CAL5_9BACT</name>
<gene>
    <name evidence="4" type="ORF">A3E09_02360</name>
</gene>
<dbReference type="Proteomes" id="UP000178796">
    <property type="component" value="Unassembled WGS sequence"/>
</dbReference>
<feature type="domain" description="DUF5667" evidence="3">
    <location>
        <begin position="44"/>
        <end position="152"/>
    </location>
</feature>
<keyword evidence="2" id="KW-0732">Signal</keyword>
<dbReference type="SUPFAM" id="SSF49503">
    <property type="entry name" value="Cupredoxins"/>
    <property type="match status" value="1"/>
</dbReference>
<evidence type="ECO:0000256" key="1">
    <source>
        <dbReference type="SAM" id="Coils"/>
    </source>
</evidence>
<dbReference type="InterPro" id="IPR008972">
    <property type="entry name" value="Cupredoxin"/>
</dbReference>
<feature type="coiled-coil region" evidence="1">
    <location>
        <begin position="380"/>
        <end position="407"/>
    </location>
</feature>
<dbReference type="InterPro" id="IPR043725">
    <property type="entry name" value="DUF5667"/>
</dbReference>
<dbReference type="EMBL" id="MHKY01000034">
    <property type="protein sequence ID" value="OGY98428.1"/>
    <property type="molecule type" value="Genomic_DNA"/>
</dbReference>